<proteinExistence type="predicted"/>
<organism evidence="2 3">
    <name type="scientific">Undibacterium curvum</name>
    <dbReference type="NCBI Taxonomy" id="2762294"/>
    <lineage>
        <taxon>Bacteria</taxon>
        <taxon>Pseudomonadati</taxon>
        <taxon>Pseudomonadota</taxon>
        <taxon>Betaproteobacteria</taxon>
        <taxon>Burkholderiales</taxon>
        <taxon>Oxalobacteraceae</taxon>
        <taxon>Undibacterium</taxon>
    </lineage>
</organism>
<dbReference type="Gene3D" id="1.20.1270.210">
    <property type="match status" value="1"/>
</dbReference>
<evidence type="ECO:0000256" key="1">
    <source>
        <dbReference type="SAM" id="MobiDB-lite"/>
    </source>
</evidence>
<dbReference type="EMBL" id="JACOGD010000004">
    <property type="protein sequence ID" value="MBC3931986.1"/>
    <property type="molecule type" value="Genomic_DNA"/>
</dbReference>
<dbReference type="Proteomes" id="UP000654304">
    <property type="component" value="Unassembled WGS sequence"/>
</dbReference>
<evidence type="ECO:0000313" key="3">
    <source>
        <dbReference type="Proteomes" id="UP000654304"/>
    </source>
</evidence>
<feature type="compositionally biased region" description="Polar residues" evidence="1">
    <location>
        <begin position="405"/>
        <end position="415"/>
    </location>
</feature>
<name>A0ABR7A5A5_9BURK</name>
<comment type="caution">
    <text evidence="2">The sequence shown here is derived from an EMBL/GenBank/DDBJ whole genome shotgun (WGS) entry which is preliminary data.</text>
</comment>
<dbReference type="InterPro" id="IPR006427">
    <property type="entry name" value="Portal_HK97"/>
</dbReference>
<keyword evidence="3" id="KW-1185">Reference proteome</keyword>
<dbReference type="RefSeq" id="WP_186903668.1">
    <property type="nucleotide sequence ID" value="NZ_JACOGD010000004.1"/>
</dbReference>
<feature type="region of interest" description="Disordered" evidence="1">
    <location>
        <begin position="387"/>
        <end position="415"/>
    </location>
</feature>
<dbReference type="NCBIfam" id="TIGR01537">
    <property type="entry name" value="portal_HK97"/>
    <property type="match status" value="1"/>
</dbReference>
<accession>A0ABR7A5A5</accession>
<dbReference type="InterPro" id="IPR006944">
    <property type="entry name" value="Phage/GTA_portal"/>
</dbReference>
<reference evidence="2 3" key="1">
    <citation type="submission" date="2020-08" db="EMBL/GenBank/DDBJ databases">
        <title>Novel species isolated from subtropical streams in China.</title>
        <authorList>
            <person name="Lu H."/>
        </authorList>
    </citation>
    <scope>NUCLEOTIDE SEQUENCE [LARGE SCALE GENOMIC DNA]</scope>
    <source>
        <strain evidence="2 3">CY22W</strain>
    </source>
</reference>
<protein>
    <submittedName>
        <fullName evidence="2">Phage portal protein</fullName>
    </submittedName>
</protein>
<gene>
    <name evidence="2" type="ORF">H8K43_09910</name>
</gene>
<evidence type="ECO:0000313" key="2">
    <source>
        <dbReference type="EMBL" id="MBC3931986.1"/>
    </source>
</evidence>
<sequence>MKWLNSVKSALGFAPKNETQIPWNSAQSLEFLSGMPASAGVYVTPENAQRLATVYACCDKVAGAISTLPLGLYKRTKTVRDEVHDHPVHALLNERPSAAWTAADAKFKAMLYVMLRGDGYMLIKRNRMGEVKELIQVPWEVCNPIKQEPTLESRIVYAVSDGLSMKGWDMDDVLHFAGYGFNGLSSMSVISWGAKNAIGNALAMDEYSGRYFADGAHASLVLKQDSGGMDQKKIDFLRAQIRELFGGLRNAHKHPLILPPGISSENVSITASDAQLLEARKFQVIDICRAFGVPPHMIGETSASTSWGSGIESINRGFLTYTLNPRLVKIEEEINHKLMRGTGMFFEFDRSSMLEGDAKTQGEFFRGALGGPGSGPGWMTTNEVRGRRNLAPVPGGDVLFDPNAGKTTGGKSEKD</sequence>
<dbReference type="Pfam" id="PF04860">
    <property type="entry name" value="Phage_portal"/>
    <property type="match status" value="1"/>
</dbReference>